<keyword evidence="5" id="KW-1185">Reference proteome</keyword>
<evidence type="ECO:0000256" key="2">
    <source>
        <dbReference type="ARBA" id="ARBA00022801"/>
    </source>
</evidence>
<comment type="similarity">
    <text evidence="1">Belongs to the thioesterase PaaI family.</text>
</comment>
<dbReference type="NCBIfam" id="TIGR00369">
    <property type="entry name" value="unchar_dom_1"/>
    <property type="match status" value="1"/>
</dbReference>
<sequence length="140" mass="14752">MDMTPEEIARRSADAMMPDDKAPAALGIVIEAVGPGEAAASMVVTEAMVNGHGTCHGGYIFALADTAFAYACNSYGQRAVAQHCSISFLKPAQIGMKLTALARERHRAERSGIYDVTLTADGATIAEFRGHSRIVPGTLI</sequence>
<reference evidence="4 5" key="1">
    <citation type="submission" date="2018-08" db="EMBL/GenBank/DDBJ databases">
        <title>Complete genome sequencing of Blastochloris tepida GI.</title>
        <authorList>
            <person name="Tsukatani Y."/>
            <person name="Mori H."/>
        </authorList>
    </citation>
    <scope>NUCLEOTIDE SEQUENCE [LARGE SCALE GENOMIC DNA]</scope>
    <source>
        <strain evidence="4 5">GI</strain>
    </source>
</reference>
<evidence type="ECO:0000313" key="4">
    <source>
        <dbReference type="EMBL" id="BBF91651.1"/>
    </source>
</evidence>
<dbReference type="AlphaFoldDB" id="A0A348FWG8"/>
<dbReference type="InterPro" id="IPR003736">
    <property type="entry name" value="PAAI_dom"/>
</dbReference>
<dbReference type="RefSeq" id="WP_197723256.1">
    <property type="nucleotide sequence ID" value="NZ_AP018907.1"/>
</dbReference>
<dbReference type="PANTHER" id="PTHR42856">
    <property type="entry name" value="ACYL-COENZYME A THIOESTERASE PAAI"/>
    <property type="match status" value="1"/>
</dbReference>
<dbReference type="InterPro" id="IPR029069">
    <property type="entry name" value="HotDog_dom_sf"/>
</dbReference>
<keyword evidence="2" id="KW-0378">Hydrolase</keyword>
<dbReference type="InterPro" id="IPR006683">
    <property type="entry name" value="Thioestr_dom"/>
</dbReference>
<evidence type="ECO:0000259" key="3">
    <source>
        <dbReference type="Pfam" id="PF03061"/>
    </source>
</evidence>
<dbReference type="Gene3D" id="3.10.129.10">
    <property type="entry name" value="Hotdog Thioesterase"/>
    <property type="match status" value="1"/>
</dbReference>
<dbReference type="KEGG" id="blag:BLTE_03360"/>
<evidence type="ECO:0000256" key="1">
    <source>
        <dbReference type="ARBA" id="ARBA00008324"/>
    </source>
</evidence>
<dbReference type="PANTHER" id="PTHR42856:SF1">
    <property type="entry name" value="ACYL-COENZYME A THIOESTERASE PAAI"/>
    <property type="match status" value="1"/>
</dbReference>
<dbReference type="InterPro" id="IPR052723">
    <property type="entry name" value="Acyl-CoA_thioesterase_PaaI"/>
</dbReference>
<dbReference type="GO" id="GO:0016289">
    <property type="term" value="F:acyl-CoA hydrolase activity"/>
    <property type="evidence" value="ECO:0007669"/>
    <property type="project" value="TreeGrafter"/>
</dbReference>
<proteinExistence type="inferred from homology"/>
<dbReference type="FunFam" id="3.10.129.10:FF:000022">
    <property type="entry name" value="Phenylacetic acid degradation protein"/>
    <property type="match status" value="1"/>
</dbReference>
<dbReference type="CDD" id="cd03443">
    <property type="entry name" value="PaaI_thioesterase"/>
    <property type="match status" value="1"/>
</dbReference>
<organism evidence="4 5">
    <name type="scientific">Blastochloris tepida</name>
    <dbReference type="NCBI Taxonomy" id="2233851"/>
    <lineage>
        <taxon>Bacteria</taxon>
        <taxon>Pseudomonadati</taxon>
        <taxon>Pseudomonadota</taxon>
        <taxon>Alphaproteobacteria</taxon>
        <taxon>Hyphomicrobiales</taxon>
        <taxon>Blastochloridaceae</taxon>
        <taxon>Blastochloris</taxon>
    </lineage>
</organism>
<name>A0A348FWG8_9HYPH</name>
<dbReference type="EMBL" id="AP018907">
    <property type="protein sequence ID" value="BBF91651.1"/>
    <property type="molecule type" value="Genomic_DNA"/>
</dbReference>
<dbReference type="Pfam" id="PF03061">
    <property type="entry name" value="4HBT"/>
    <property type="match status" value="1"/>
</dbReference>
<evidence type="ECO:0000313" key="5">
    <source>
        <dbReference type="Proteomes" id="UP000266934"/>
    </source>
</evidence>
<feature type="domain" description="Thioesterase" evidence="3">
    <location>
        <begin position="52"/>
        <end position="122"/>
    </location>
</feature>
<dbReference type="NCBIfam" id="TIGR02286">
    <property type="entry name" value="PaaD"/>
    <property type="match status" value="1"/>
</dbReference>
<dbReference type="SUPFAM" id="SSF54637">
    <property type="entry name" value="Thioesterase/thiol ester dehydrase-isomerase"/>
    <property type="match status" value="1"/>
</dbReference>
<gene>
    <name evidence="4" type="primary">paaD</name>
    <name evidence="4" type="ORF">BLTE_03360</name>
</gene>
<dbReference type="InterPro" id="IPR011973">
    <property type="entry name" value="PaaD"/>
</dbReference>
<protein>
    <submittedName>
        <fullName evidence="4">Phenylacetic acid degradation protein PaaD</fullName>
    </submittedName>
</protein>
<dbReference type="Proteomes" id="UP000266934">
    <property type="component" value="Chromosome"/>
</dbReference>
<accession>A0A348FWG8</accession>